<proteinExistence type="predicted"/>
<keyword evidence="1" id="KW-0051">Antiviral defense</keyword>
<name>A0ABY5LUW2_9CYAN</name>
<dbReference type="PANTHER" id="PTHR35579:SF3">
    <property type="entry name" value="CRISPR SYSTEM CMS ENDORIBONUCLEASE CSM3"/>
    <property type="match status" value="1"/>
</dbReference>
<dbReference type="PANTHER" id="PTHR35579">
    <property type="entry name" value="CRISPR SYSTEM CMS ENDORIBONUCLEASE CSM3"/>
    <property type="match status" value="1"/>
</dbReference>
<dbReference type="InterPro" id="IPR052216">
    <property type="entry name" value="CRISPR_Csm3_endoribonuclease"/>
</dbReference>
<organism evidence="3 4">
    <name type="scientific">Dolichospermum heterosporum TAC447</name>
    <dbReference type="NCBI Taxonomy" id="747523"/>
    <lineage>
        <taxon>Bacteria</taxon>
        <taxon>Bacillati</taxon>
        <taxon>Cyanobacteriota</taxon>
        <taxon>Cyanophyceae</taxon>
        <taxon>Nostocales</taxon>
        <taxon>Aphanizomenonaceae</taxon>
        <taxon>Dolichospermum</taxon>
        <taxon>Dolichospermum heterosporum</taxon>
    </lineage>
</organism>
<dbReference type="Proteomes" id="UP001057561">
    <property type="component" value="Chromosome"/>
</dbReference>
<evidence type="ECO:0000313" key="4">
    <source>
        <dbReference type="Proteomes" id="UP001057561"/>
    </source>
</evidence>
<reference evidence="3" key="1">
    <citation type="submission" date="2022-06" db="EMBL/GenBank/DDBJ databases">
        <title>Nostosin G and Spiroidesin B from the Cyanobacterium Dolichospermum sp. NIES-1697.</title>
        <authorList>
            <person name="Phan C.-S."/>
            <person name="Mehjabin J.J."/>
            <person name="Anas A.R.J."/>
            <person name="Hayasaka M."/>
            <person name="Onoki R."/>
            <person name="Wang J."/>
            <person name="Umezawa T."/>
            <person name="Washio K."/>
            <person name="Morikawa M."/>
            <person name="Okino T."/>
        </authorList>
    </citation>
    <scope>NUCLEOTIDE SEQUENCE</scope>
    <source>
        <strain evidence="3">NIES-1697</strain>
    </source>
</reference>
<dbReference type="Pfam" id="PF03787">
    <property type="entry name" value="RAMPs"/>
    <property type="match status" value="1"/>
</dbReference>
<dbReference type="EMBL" id="CP099464">
    <property type="protein sequence ID" value="UUO15806.1"/>
    <property type="molecule type" value="Genomic_DNA"/>
</dbReference>
<evidence type="ECO:0000256" key="1">
    <source>
        <dbReference type="ARBA" id="ARBA00023118"/>
    </source>
</evidence>
<dbReference type="RefSeq" id="WP_257121371.1">
    <property type="nucleotide sequence ID" value="NZ_CP099464.1"/>
</dbReference>
<gene>
    <name evidence="3" type="ORF">NG743_01730</name>
</gene>
<evidence type="ECO:0000313" key="3">
    <source>
        <dbReference type="EMBL" id="UUO15806.1"/>
    </source>
</evidence>
<feature type="domain" description="CRISPR type III-associated protein" evidence="2">
    <location>
        <begin position="8"/>
        <end position="214"/>
    </location>
</feature>
<sequence length="238" mass="26753">MSNYTIIITLLSDTTFGRGDGVAGLVDQEVEHDRYGFPYLRGRTLKGLLSEECDNLVAVLPDDSQHQHWQKISNELFGIPGSTLNTQGKIHLGDACLPNDLRTEIAAQIDSEEKKKQNDKKYKPKLTSTDILESLTTIRRQTAINTETGISADHSLRSARVILRELIFESNILFETELDENSENDQDMLALLTVGTLALRRIGSGRNRGKGHVKCSLYDSTLEITKNMNYIQRFGRNK</sequence>
<evidence type="ECO:0000259" key="2">
    <source>
        <dbReference type="Pfam" id="PF03787"/>
    </source>
</evidence>
<dbReference type="CDD" id="cd09726">
    <property type="entry name" value="RAMP_I_III"/>
    <property type="match status" value="1"/>
</dbReference>
<keyword evidence="4" id="KW-1185">Reference proteome</keyword>
<protein>
    <submittedName>
        <fullName evidence="3">RAMP superfamily CRISPR-associated protein</fullName>
    </submittedName>
</protein>
<dbReference type="InterPro" id="IPR005537">
    <property type="entry name" value="RAMP_III_fam"/>
</dbReference>
<accession>A0ABY5LUW2</accession>